<evidence type="ECO:0000313" key="3">
    <source>
        <dbReference type="EMBL" id="NJC40223.1"/>
    </source>
</evidence>
<dbReference type="EMBL" id="JAATJM010000001">
    <property type="protein sequence ID" value="NJC40223.1"/>
    <property type="molecule type" value="Genomic_DNA"/>
</dbReference>
<proteinExistence type="predicted"/>
<evidence type="ECO:0000256" key="1">
    <source>
        <dbReference type="SAM" id="MobiDB-lite"/>
    </source>
</evidence>
<feature type="domain" description="HNH nuclease" evidence="2">
    <location>
        <begin position="202"/>
        <end position="255"/>
    </location>
</feature>
<dbReference type="Pfam" id="PF13391">
    <property type="entry name" value="HNH_2"/>
    <property type="match status" value="1"/>
</dbReference>
<dbReference type="GO" id="GO:0004519">
    <property type="term" value="F:endonuclease activity"/>
    <property type="evidence" value="ECO:0007669"/>
    <property type="project" value="UniProtKB-KW"/>
</dbReference>
<keyword evidence="4" id="KW-1185">Reference proteome</keyword>
<accession>A0A7X6BLR5</accession>
<dbReference type="AlphaFoldDB" id="A0A7X6BLR5"/>
<feature type="region of interest" description="Disordered" evidence="1">
    <location>
        <begin position="288"/>
        <end position="307"/>
    </location>
</feature>
<organism evidence="3 4">
    <name type="scientific">Brevundimonas alba</name>
    <dbReference type="NCBI Taxonomy" id="74314"/>
    <lineage>
        <taxon>Bacteria</taxon>
        <taxon>Pseudomonadati</taxon>
        <taxon>Pseudomonadota</taxon>
        <taxon>Alphaproteobacteria</taxon>
        <taxon>Caulobacterales</taxon>
        <taxon>Caulobacteraceae</taxon>
        <taxon>Brevundimonas</taxon>
    </lineage>
</organism>
<gene>
    <name evidence="3" type="ORF">GGQ87_000481</name>
</gene>
<dbReference type="RefSeq" id="WP_168045123.1">
    <property type="nucleotide sequence ID" value="NZ_JAATJM010000001.1"/>
</dbReference>
<name>A0A7X6BLR5_9CAUL</name>
<protein>
    <submittedName>
        <fullName evidence="3">Putative restriction endonuclease</fullName>
    </submittedName>
</protein>
<feature type="compositionally biased region" description="Basic residues" evidence="1">
    <location>
        <begin position="298"/>
        <end position="307"/>
    </location>
</feature>
<evidence type="ECO:0000259" key="2">
    <source>
        <dbReference type="Pfam" id="PF13391"/>
    </source>
</evidence>
<keyword evidence="3" id="KW-0540">Nuclease</keyword>
<evidence type="ECO:0000313" key="4">
    <source>
        <dbReference type="Proteomes" id="UP000587415"/>
    </source>
</evidence>
<dbReference type="InterPro" id="IPR003615">
    <property type="entry name" value="HNH_nuc"/>
</dbReference>
<dbReference type="Proteomes" id="UP000587415">
    <property type="component" value="Unassembled WGS sequence"/>
</dbReference>
<reference evidence="3 4" key="1">
    <citation type="submission" date="2020-03" db="EMBL/GenBank/DDBJ databases">
        <title>Genomic Encyclopedia of Type Strains, Phase IV (KMG-IV): sequencing the most valuable type-strain genomes for metagenomic binning, comparative biology and taxonomic classification.</title>
        <authorList>
            <person name="Goeker M."/>
        </authorList>
    </citation>
    <scope>NUCLEOTIDE SEQUENCE [LARGE SCALE GENOMIC DNA]</scope>
    <source>
        <strain evidence="3 4">DSM 4736</strain>
    </source>
</reference>
<keyword evidence="3" id="KW-0255">Endonuclease</keyword>
<comment type="caution">
    <text evidence="3">The sequence shown here is derived from an EMBL/GenBank/DDBJ whole genome shotgun (WGS) entry which is preliminary data.</text>
</comment>
<keyword evidence="3" id="KW-0378">Hydrolase</keyword>
<sequence length="307" mass="34375">MKGVFDTKRDSGYSDSLADWYHFPTRRDYMEVAQAVEGDWILYREPQRNGGRKAYIGTARVVSVVPDKDNPGHAYANVADFFPFDPPVPFSGAPNGRYWEASLRDIGDPALVGRSVQGKSLRLLSDADFAAIAAVGLGSALLPENLKRYGPTGGEANDVPSFLVSDLDDDTFVRRIQATLINRKVRDANFRRMVCQAYDDTCAVTGLRIINGGGRSEVQAAHIWPVEHGGPDTIRNGLALSGTVHWMFDRHLISLTDDYRLLVAHNRVPEALRGLFERQMDRIRLPKSESQWPDPKYVSRHRERYGA</sequence>